<organism evidence="1 2">
    <name type="scientific">Penicillium angulare</name>
    <dbReference type="NCBI Taxonomy" id="116970"/>
    <lineage>
        <taxon>Eukaryota</taxon>
        <taxon>Fungi</taxon>
        <taxon>Dikarya</taxon>
        <taxon>Ascomycota</taxon>
        <taxon>Pezizomycotina</taxon>
        <taxon>Eurotiomycetes</taxon>
        <taxon>Eurotiomycetidae</taxon>
        <taxon>Eurotiales</taxon>
        <taxon>Aspergillaceae</taxon>
        <taxon>Penicillium</taxon>
    </lineage>
</organism>
<dbReference type="CDD" id="cd02537">
    <property type="entry name" value="GT8_Glycogenin"/>
    <property type="match status" value="1"/>
</dbReference>
<dbReference type="InterPro" id="IPR050587">
    <property type="entry name" value="GNT1/Glycosyltrans_8"/>
</dbReference>
<dbReference type="EMBL" id="JAPQKH010000001">
    <property type="protein sequence ID" value="KAJ5115780.1"/>
    <property type="molecule type" value="Genomic_DNA"/>
</dbReference>
<dbReference type="AlphaFoldDB" id="A0A9W9GCG1"/>
<reference evidence="1" key="2">
    <citation type="journal article" date="2023" name="IMA Fungus">
        <title>Comparative genomic study of the Penicillium genus elucidates a diverse pangenome and 15 lateral gene transfer events.</title>
        <authorList>
            <person name="Petersen C."/>
            <person name="Sorensen T."/>
            <person name="Nielsen M.R."/>
            <person name="Sondergaard T.E."/>
            <person name="Sorensen J.L."/>
            <person name="Fitzpatrick D.A."/>
            <person name="Frisvad J.C."/>
            <person name="Nielsen K.L."/>
        </authorList>
    </citation>
    <scope>NUCLEOTIDE SEQUENCE</scope>
    <source>
        <strain evidence="1">IBT 30069</strain>
    </source>
</reference>
<dbReference type="GO" id="GO:0016757">
    <property type="term" value="F:glycosyltransferase activity"/>
    <property type="evidence" value="ECO:0007669"/>
    <property type="project" value="InterPro"/>
</dbReference>
<dbReference type="Proteomes" id="UP001149165">
    <property type="component" value="Unassembled WGS sequence"/>
</dbReference>
<proteinExistence type="predicted"/>
<dbReference type="OrthoDB" id="2014201at2759"/>
<name>A0A9W9GCG1_9EURO</name>
<dbReference type="InterPro" id="IPR029044">
    <property type="entry name" value="Nucleotide-diphossugar_trans"/>
</dbReference>
<dbReference type="SUPFAM" id="SSF53448">
    <property type="entry name" value="Nucleotide-diphospho-sugar transferases"/>
    <property type="match status" value="1"/>
</dbReference>
<dbReference type="Gene3D" id="3.90.550.10">
    <property type="entry name" value="Spore Coat Polysaccharide Biosynthesis Protein SpsA, Chain A"/>
    <property type="match status" value="1"/>
</dbReference>
<keyword evidence="2" id="KW-1185">Reference proteome</keyword>
<protein>
    <recommendedName>
        <fullName evidence="3">Glycosyl transferase, family 8</fullName>
    </recommendedName>
</protein>
<evidence type="ECO:0000313" key="1">
    <source>
        <dbReference type="EMBL" id="KAJ5115780.1"/>
    </source>
</evidence>
<accession>A0A9W9GCG1</accession>
<evidence type="ECO:0000313" key="2">
    <source>
        <dbReference type="Proteomes" id="UP001149165"/>
    </source>
</evidence>
<dbReference type="PANTHER" id="PTHR11183">
    <property type="entry name" value="GLYCOGENIN SUBFAMILY MEMBER"/>
    <property type="match status" value="1"/>
</dbReference>
<sequence length="340" mass="38508">MTQLQSQGQAPSPPKRVWASLITNMNYLPGLLTIHHSLYHPTPDTKAIVANNDIPPNEPSRYPFVALYTSAFPEEGLDELRKRGIPVQLVSAVMPASTREYTQDPRFADTWTKLVVFSLGQYERVVLLDADIVVRRNMDELMEIELDSKDKLEKGTATRVFAAAHACACNPMKKPHYPADWIPENCAYTSQHKNPKDAQKVAPPPSAGVGLLNSGVLVITPSAKVYSEITSALQDTARIEGYSFPDQDLLSDVFNGRWVSIPYIYNALKTLRWETVHADIWRDEEVKAVHYIFAQKPWQEDIKSSDTLEKIEEPSRWWWEANRGRQRLEIEKGIADGYSV</sequence>
<comment type="caution">
    <text evidence="1">The sequence shown here is derived from an EMBL/GenBank/DDBJ whole genome shotgun (WGS) entry which is preliminary data.</text>
</comment>
<dbReference type="InterPro" id="IPR002495">
    <property type="entry name" value="Glyco_trans_8"/>
</dbReference>
<dbReference type="Pfam" id="PF01501">
    <property type="entry name" value="Glyco_transf_8"/>
    <property type="match status" value="1"/>
</dbReference>
<evidence type="ECO:0008006" key="3">
    <source>
        <dbReference type="Google" id="ProtNLM"/>
    </source>
</evidence>
<gene>
    <name evidence="1" type="ORF">N7456_000128</name>
</gene>
<reference evidence="1" key="1">
    <citation type="submission" date="2022-11" db="EMBL/GenBank/DDBJ databases">
        <authorList>
            <person name="Petersen C."/>
        </authorList>
    </citation>
    <scope>NUCLEOTIDE SEQUENCE</scope>
    <source>
        <strain evidence="1">IBT 30069</strain>
    </source>
</reference>